<comment type="caution">
    <text evidence="6">The sequence shown here is derived from an EMBL/GenBank/DDBJ whole genome shotgun (WGS) entry which is preliminary data.</text>
</comment>
<dbReference type="InterPro" id="IPR003825">
    <property type="entry name" value="Colicin-V_CvpA"/>
</dbReference>
<evidence type="ECO:0000313" key="7">
    <source>
        <dbReference type="Proteomes" id="UP001177120"/>
    </source>
</evidence>
<reference evidence="6" key="1">
    <citation type="journal article" date="2024" name="Int. J. Syst. Evol. Microbiol.">
        <title>Polycladomyces zharkentensis sp. nov., a novel thermophilic cellulose- and starch-degrading member of the Bacillota from a geothermal aquifer in Kazakhstan.</title>
        <authorList>
            <person name="Mashzhan A."/>
            <person name="Kistaubayeva A."/>
            <person name="Javier-Lopez R."/>
            <person name="Bissenova U."/>
            <person name="Bissenbay A."/>
            <person name="Birkeland N.K."/>
        </authorList>
    </citation>
    <scope>NUCLEOTIDE SEQUENCE</scope>
    <source>
        <strain evidence="6">ZKZ2T</strain>
    </source>
</reference>
<accession>A0ABS2WHQ8</accession>
<protein>
    <submittedName>
        <fullName evidence="6">CvpA family protein</fullName>
    </submittedName>
</protein>
<evidence type="ECO:0000256" key="2">
    <source>
        <dbReference type="ARBA" id="ARBA00022692"/>
    </source>
</evidence>
<dbReference type="Proteomes" id="UP001177120">
    <property type="component" value="Unassembled WGS sequence"/>
</dbReference>
<feature type="transmembrane region" description="Helical" evidence="5">
    <location>
        <begin position="30"/>
        <end position="47"/>
    </location>
</feature>
<evidence type="ECO:0000256" key="5">
    <source>
        <dbReference type="SAM" id="Phobius"/>
    </source>
</evidence>
<keyword evidence="2 5" id="KW-0812">Transmembrane</keyword>
<evidence type="ECO:0000256" key="4">
    <source>
        <dbReference type="ARBA" id="ARBA00023136"/>
    </source>
</evidence>
<evidence type="ECO:0000313" key="6">
    <source>
        <dbReference type="EMBL" id="MBN2909077.1"/>
    </source>
</evidence>
<sequence>MSMHILDGIILLLFVGGLLRGYRRGLIMQAASLAGLILAWVVAFYFTDEVTPVLQKNVPLPESVTGDGLMRLLPLERALYTVMAFLLLFFGTKLVISILSRLLNQLAQLPVLSVLNRIGGLVLGALQAVLLVWIMVNLLHFLPWEKGQEAVQQSGIAQNLLEVTPQWTAELKQLLHDAMRQNS</sequence>
<keyword evidence="4 5" id="KW-0472">Membrane</keyword>
<dbReference type="RefSeq" id="WP_205493767.1">
    <property type="nucleotide sequence ID" value="NZ_JAFHAP010000006.1"/>
</dbReference>
<dbReference type="Pfam" id="PF02674">
    <property type="entry name" value="Colicin_V"/>
    <property type="match status" value="1"/>
</dbReference>
<evidence type="ECO:0000256" key="1">
    <source>
        <dbReference type="ARBA" id="ARBA00004141"/>
    </source>
</evidence>
<organism evidence="6 7">
    <name type="scientific">Polycladomyces zharkentensis</name>
    <dbReference type="NCBI Taxonomy" id="2807616"/>
    <lineage>
        <taxon>Bacteria</taxon>
        <taxon>Bacillati</taxon>
        <taxon>Bacillota</taxon>
        <taxon>Bacilli</taxon>
        <taxon>Bacillales</taxon>
        <taxon>Thermoactinomycetaceae</taxon>
        <taxon>Polycladomyces</taxon>
    </lineage>
</organism>
<keyword evidence="3 5" id="KW-1133">Transmembrane helix</keyword>
<proteinExistence type="predicted"/>
<feature type="transmembrane region" description="Helical" evidence="5">
    <location>
        <begin position="114"/>
        <end position="136"/>
    </location>
</feature>
<evidence type="ECO:0000256" key="3">
    <source>
        <dbReference type="ARBA" id="ARBA00022989"/>
    </source>
</evidence>
<dbReference type="PANTHER" id="PTHR37306">
    <property type="entry name" value="COLICIN V PRODUCTION PROTEIN"/>
    <property type="match status" value="1"/>
</dbReference>
<dbReference type="EMBL" id="JAFHAP010000006">
    <property type="protein sequence ID" value="MBN2909077.1"/>
    <property type="molecule type" value="Genomic_DNA"/>
</dbReference>
<keyword evidence="7" id="KW-1185">Reference proteome</keyword>
<dbReference type="PANTHER" id="PTHR37306:SF1">
    <property type="entry name" value="COLICIN V PRODUCTION PROTEIN"/>
    <property type="match status" value="1"/>
</dbReference>
<comment type="subcellular location">
    <subcellularLocation>
        <location evidence="1">Membrane</location>
        <topology evidence="1">Multi-pass membrane protein</topology>
    </subcellularLocation>
</comment>
<feature type="transmembrane region" description="Helical" evidence="5">
    <location>
        <begin position="6"/>
        <end position="23"/>
    </location>
</feature>
<gene>
    <name evidence="6" type="ORF">JQC72_06020</name>
</gene>
<feature type="transmembrane region" description="Helical" evidence="5">
    <location>
        <begin position="78"/>
        <end position="102"/>
    </location>
</feature>
<name>A0ABS2WHQ8_9BACL</name>